<dbReference type="PANTHER" id="PTHR10133">
    <property type="entry name" value="DNA POLYMERASE I"/>
    <property type="match status" value="1"/>
</dbReference>
<keyword evidence="12 16" id="KW-0238">DNA-binding</keyword>
<name>A0A8J2BW43_9BACT</name>
<evidence type="ECO:0000256" key="8">
    <source>
        <dbReference type="ARBA" id="ARBA00022763"/>
    </source>
</evidence>
<keyword evidence="9 16" id="KW-0378">Hydrolase</keyword>
<dbReference type="GO" id="GO:0006302">
    <property type="term" value="P:double-strand break repair"/>
    <property type="evidence" value="ECO:0007669"/>
    <property type="project" value="TreeGrafter"/>
</dbReference>
<evidence type="ECO:0000256" key="10">
    <source>
        <dbReference type="ARBA" id="ARBA00022839"/>
    </source>
</evidence>
<proteinExistence type="inferred from homology"/>
<dbReference type="InterPro" id="IPR002562">
    <property type="entry name" value="3'-5'_exonuclease_dom"/>
</dbReference>
<evidence type="ECO:0000256" key="16">
    <source>
        <dbReference type="RuleBase" id="RU004460"/>
    </source>
</evidence>
<evidence type="ECO:0000256" key="3">
    <source>
        <dbReference type="ARBA" id="ARBA00020311"/>
    </source>
</evidence>
<evidence type="ECO:0000256" key="5">
    <source>
        <dbReference type="ARBA" id="ARBA00022695"/>
    </source>
</evidence>
<comment type="function">
    <text evidence="16">In addition to polymerase activity, this DNA polymerase exhibits 3'-5' and 5'-3' exonuclease activity.</text>
</comment>
<evidence type="ECO:0000259" key="19">
    <source>
        <dbReference type="SMART" id="SM00482"/>
    </source>
</evidence>
<dbReference type="InterPro" id="IPR008918">
    <property type="entry name" value="HhH2"/>
</dbReference>
<dbReference type="SUPFAM" id="SSF47807">
    <property type="entry name" value="5' to 3' exonuclease, C-terminal subdomain"/>
    <property type="match status" value="1"/>
</dbReference>
<evidence type="ECO:0000256" key="2">
    <source>
        <dbReference type="ARBA" id="ARBA00012417"/>
    </source>
</evidence>
<dbReference type="Gene3D" id="3.30.420.10">
    <property type="entry name" value="Ribonuclease H-like superfamily/Ribonuclease H"/>
    <property type="match status" value="1"/>
</dbReference>
<dbReference type="PANTHER" id="PTHR10133:SF27">
    <property type="entry name" value="DNA POLYMERASE NU"/>
    <property type="match status" value="1"/>
</dbReference>
<evidence type="ECO:0000313" key="21">
    <source>
        <dbReference type="Proteomes" id="UP000663859"/>
    </source>
</evidence>
<dbReference type="Gene3D" id="1.10.150.20">
    <property type="entry name" value="5' to 3' exonuclease, C-terminal subdomain"/>
    <property type="match status" value="2"/>
</dbReference>
<dbReference type="Gene3D" id="3.30.70.370">
    <property type="match status" value="1"/>
</dbReference>
<dbReference type="Pfam" id="PF02739">
    <property type="entry name" value="5_3_exonuc_N"/>
    <property type="match status" value="1"/>
</dbReference>
<dbReference type="InterPro" id="IPR002298">
    <property type="entry name" value="DNA_polymerase_A"/>
</dbReference>
<dbReference type="PROSITE" id="PS00447">
    <property type="entry name" value="DNA_POLYMERASE_A"/>
    <property type="match status" value="1"/>
</dbReference>
<dbReference type="Pfam" id="PF00476">
    <property type="entry name" value="DNA_pol_A"/>
    <property type="match status" value="1"/>
</dbReference>
<evidence type="ECO:0000256" key="6">
    <source>
        <dbReference type="ARBA" id="ARBA00022705"/>
    </source>
</evidence>
<comment type="similarity">
    <text evidence="1 16">Belongs to the DNA polymerase type-A family.</text>
</comment>
<dbReference type="GO" id="GO:0008409">
    <property type="term" value="F:5'-3' exonuclease activity"/>
    <property type="evidence" value="ECO:0007669"/>
    <property type="project" value="UniProtKB-UniRule"/>
</dbReference>
<dbReference type="InterPro" id="IPR001098">
    <property type="entry name" value="DNA-dir_DNA_pol_A_palm_dom"/>
</dbReference>
<dbReference type="Pfam" id="PF01367">
    <property type="entry name" value="5_3_exonuc"/>
    <property type="match status" value="1"/>
</dbReference>
<dbReference type="InterPro" id="IPR036397">
    <property type="entry name" value="RNaseH_sf"/>
</dbReference>
<accession>A0A8J2BW43</accession>
<keyword evidence="11 16" id="KW-0239">DNA-directed DNA polymerase</keyword>
<dbReference type="RefSeq" id="WP_174582459.1">
    <property type="nucleotide sequence ID" value="NZ_CAJNOB010000056.1"/>
</dbReference>
<feature type="domain" description="DNA-directed DNA polymerase family A palm" evidence="19">
    <location>
        <begin position="669"/>
        <end position="876"/>
    </location>
</feature>
<comment type="caution">
    <text evidence="20">The sequence shown here is derived from an EMBL/GenBank/DDBJ whole genome shotgun (WGS) entry which is preliminary data.</text>
</comment>
<dbReference type="InterPro" id="IPR002421">
    <property type="entry name" value="5-3_exonuclease"/>
</dbReference>
<dbReference type="NCBIfam" id="TIGR00593">
    <property type="entry name" value="pola"/>
    <property type="match status" value="1"/>
</dbReference>
<dbReference type="NCBIfam" id="NF004397">
    <property type="entry name" value="PRK05755.1"/>
    <property type="match status" value="1"/>
</dbReference>
<dbReference type="GO" id="GO:0003677">
    <property type="term" value="F:DNA binding"/>
    <property type="evidence" value="ECO:0007669"/>
    <property type="project" value="UniProtKB-UniRule"/>
</dbReference>
<evidence type="ECO:0000256" key="12">
    <source>
        <dbReference type="ARBA" id="ARBA00023125"/>
    </source>
</evidence>
<dbReference type="GO" id="GO:0008408">
    <property type="term" value="F:3'-5' exonuclease activity"/>
    <property type="evidence" value="ECO:0007669"/>
    <property type="project" value="UniProtKB-UniRule"/>
</dbReference>
<dbReference type="SUPFAM" id="SSF88723">
    <property type="entry name" value="PIN domain-like"/>
    <property type="match status" value="1"/>
</dbReference>
<dbReference type="InterPro" id="IPR019760">
    <property type="entry name" value="DNA-dir_DNA_pol_A_CS"/>
</dbReference>
<evidence type="ECO:0000256" key="1">
    <source>
        <dbReference type="ARBA" id="ARBA00007705"/>
    </source>
</evidence>
<dbReference type="Proteomes" id="UP000663859">
    <property type="component" value="Unassembled WGS sequence"/>
</dbReference>
<evidence type="ECO:0000313" key="20">
    <source>
        <dbReference type="EMBL" id="CAF0703799.1"/>
    </source>
</evidence>
<keyword evidence="6 16" id="KW-0235">DNA replication</keyword>
<dbReference type="EMBL" id="CAJNOB010000056">
    <property type="protein sequence ID" value="CAF0703799.1"/>
    <property type="molecule type" value="Genomic_DNA"/>
</dbReference>
<dbReference type="CDD" id="cd09898">
    <property type="entry name" value="H3TH_53EXO"/>
    <property type="match status" value="1"/>
</dbReference>
<dbReference type="AlphaFoldDB" id="A0A8J2BW43"/>
<dbReference type="SMART" id="SM00482">
    <property type="entry name" value="POLAc"/>
    <property type="match status" value="1"/>
</dbReference>
<dbReference type="SUPFAM" id="SSF56672">
    <property type="entry name" value="DNA/RNA polymerases"/>
    <property type="match status" value="1"/>
</dbReference>
<evidence type="ECO:0000256" key="7">
    <source>
        <dbReference type="ARBA" id="ARBA00022722"/>
    </source>
</evidence>
<feature type="domain" description="5'-3' exonuclease" evidence="18">
    <location>
        <begin position="7"/>
        <end position="268"/>
    </location>
</feature>
<dbReference type="GO" id="GO:0006261">
    <property type="term" value="P:DNA-templated DNA replication"/>
    <property type="evidence" value="ECO:0007669"/>
    <property type="project" value="UniProtKB-UniRule"/>
</dbReference>
<reference evidence="20" key="1">
    <citation type="submission" date="2021-02" db="EMBL/GenBank/DDBJ databases">
        <authorList>
            <person name="Cremers G."/>
            <person name="Picone N."/>
        </authorList>
    </citation>
    <scope>NUCLEOTIDE SEQUENCE</scope>
    <source>
        <strain evidence="20">PQ17</strain>
    </source>
</reference>
<dbReference type="InterPro" id="IPR012337">
    <property type="entry name" value="RNaseH-like_sf"/>
</dbReference>
<evidence type="ECO:0000256" key="9">
    <source>
        <dbReference type="ARBA" id="ARBA00022801"/>
    </source>
</evidence>
<dbReference type="SMART" id="SM00475">
    <property type="entry name" value="53EXOc"/>
    <property type="match status" value="1"/>
</dbReference>
<dbReference type="PRINTS" id="PR00868">
    <property type="entry name" value="DNAPOLI"/>
</dbReference>
<protein>
    <recommendedName>
        <fullName evidence="3 15">DNA polymerase I</fullName>
        <ecNumber evidence="2 15">2.7.7.7</ecNumber>
    </recommendedName>
</protein>
<dbReference type="Pfam" id="PF01612">
    <property type="entry name" value="DNA_pol_A_exo1"/>
    <property type="match status" value="1"/>
</dbReference>
<dbReference type="Gene3D" id="1.20.1060.10">
    <property type="entry name" value="Taq DNA Polymerase, Chain T, domain 4"/>
    <property type="match status" value="1"/>
</dbReference>
<dbReference type="InterPro" id="IPR043502">
    <property type="entry name" value="DNA/RNA_pol_sf"/>
</dbReference>
<keyword evidence="8 16" id="KW-0227">DNA damage</keyword>
<keyword evidence="5 16" id="KW-0548">Nucleotidyltransferase</keyword>
<dbReference type="FunFam" id="1.10.150.20:FF:000002">
    <property type="entry name" value="DNA polymerase I"/>
    <property type="match status" value="1"/>
</dbReference>
<feature type="domain" description="3'-5' exonuclease" evidence="17">
    <location>
        <begin position="331"/>
        <end position="500"/>
    </location>
</feature>
<keyword evidence="13 16" id="KW-0234">DNA repair</keyword>
<keyword evidence="4 16" id="KW-0808">Transferase</keyword>
<dbReference type="SMART" id="SM00279">
    <property type="entry name" value="HhH2"/>
    <property type="match status" value="1"/>
</dbReference>
<keyword evidence="10 16" id="KW-0269">Exonuclease</keyword>
<dbReference type="FunFam" id="1.10.150.20:FF:000003">
    <property type="entry name" value="DNA polymerase I"/>
    <property type="match status" value="1"/>
</dbReference>
<dbReference type="CDD" id="cd09859">
    <property type="entry name" value="PIN_53EXO"/>
    <property type="match status" value="1"/>
</dbReference>
<dbReference type="InterPro" id="IPR020045">
    <property type="entry name" value="DNA_polI_H3TH"/>
</dbReference>
<evidence type="ECO:0000256" key="15">
    <source>
        <dbReference type="NCBIfam" id="TIGR00593"/>
    </source>
</evidence>
<dbReference type="InterPro" id="IPR029060">
    <property type="entry name" value="PIN-like_dom_sf"/>
</dbReference>
<gene>
    <name evidence="16 20" type="primary">polA</name>
    <name evidence="20" type="ORF">MPNT_60106</name>
</gene>
<dbReference type="EC" id="2.7.7.7" evidence="2 15"/>
<dbReference type="InterPro" id="IPR020046">
    <property type="entry name" value="5-3_exonucl_a-hlix_arch_N"/>
</dbReference>
<comment type="catalytic activity">
    <reaction evidence="14 16">
        <text>DNA(n) + a 2'-deoxyribonucleoside 5'-triphosphate = DNA(n+1) + diphosphate</text>
        <dbReference type="Rhea" id="RHEA:22508"/>
        <dbReference type="Rhea" id="RHEA-COMP:17339"/>
        <dbReference type="Rhea" id="RHEA-COMP:17340"/>
        <dbReference type="ChEBI" id="CHEBI:33019"/>
        <dbReference type="ChEBI" id="CHEBI:61560"/>
        <dbReference type="ChEBI" id="CHEBI:173112"/>
        <dbReference type="EC" id="2.7.7.7"/>
    </reaction>
</comment>
<dbReference type="SUPFAM" id="SSF53098">
    <property type="entry name" value="Ribonuclease H-like"/>
    <property type="match status" value="1"/>
</dbReference>
<evidence type="ECO:0000256" key="13">
    <source>
        <dbReference type="ARBA" id="ARBA00023204"/>
    </source>
</evidence>
<organism evidence="20 21">
    <name type="scientific">Candidatus Methylacidithermus pantelleriae</name>
    <dbReference type="NCBI Taxonomy" id="2744239"/>
    <lineage>
        <taxon>Bacteria</taxon>
        <taxon>Pseudomonadati</taxon>
        <taxon>Verrucomicrobiota</taxon>
        <taxon>Methylacidiphilae</taxon>
        <taxon>Methylacidiphilales</taxon>
        <taxon>Methylacidiphilaceae</taxon>
        <taxon>Candidatus Methylacidithermus</taxon>
    </lineage>
</organism>
<dbReference type="FunFam" id="1.20.1060.10:FF:000001">
    <property type="entry name" value="DNA polymerase I"/>
    <property type="match status" value="1"/>
</dbReference>
<dbReference type="SMART" id="SM00474">
    <property type="entry name" value="35EXOc"/>
    <property type="match status" value="1"/>
</dbReference>
<keyword evidence="21" id="KW-1185">Reference proteome</keyword>
<keyword evidence="7" id="KW-0540">Nuclease</keyword>
<evidence type="ECO:0000259" key="18">
    <source>
        <dbReference type="SMART" id="SM00475"/>
    </source>
</evidence>
<dbReference type="Gene3D" id="3.40.50.1010">
    <property type="entry name" value="5'-nuclease"/>
    <property type="match status" value="1"/>
</dbReference>
<evidence type="ECO:0000259" key="17">
    <source>
        <dbReference type="SMART" id="SM00474"/>
    </source>
</evidence>
<dbReference type="InterPro" id="IPR036279">
    <property type="entry name" value="5-3_exonuclease_C_sf"/>
</dbReference>
<dbReference type="GO" id="GO:0003887">
    <property type="term" value="F:DNA-directed DNA polymerase activity"/>
    <property type="evidence" value="ECO:0007669"/>
    <property type="project" value="UniProtKB-UniRule"/>
</dbReference>
<evidence type="ECO:0000256" key="14">
    <source>
        <dbReference type="ARBA" id="ARBA00049244"/>
    </source>
</evidence>
<evidence type="ECO:0000256" key="11">
    <source>
        <dbReference type="ARBA" id="ARBA00022932"/>
    </source>
</evidence>
<dbReference type="CDD" id="cd08637">
    <property type="entry name" value="DNA_pol_A_pol_I_C"/>
    <property type="match status" value="1"/>
</dbReference>
<dbReference type="InterPro" id="IPR018320">
    <property type="entry name" value="DNA_polymerase_1"/>
</dbReference>
<evidence type="ECO:0000256" key="4">
    <source>
        <dbReference type="ARBA" id="ARBA00022679"/>
    </source>
</evidence>
<sequence length="918" mass="103514">MSDCEQRRLFLLDGMALAYRAHFVFLSRPVRTSSGLNTSAVFGFTNTLLQLLKKEKPTHLCAAFDTEGPTLRHEQYQAYKATRQEMPEDLSQALPYIFLLLEAFRIPVLRYPGFEADDLMGTLAKRAEREGFYVFLVSPDKDLAQLVSDRIFWYRPARMGDSAEIWGVSEVCKRWGIQRPDQLVDILALVGDSSDNIPGVPGIGEKTASALISRFGSLENLLAHLAAIEGKLGQRLREGQEQARVSKRLVTIHCDVPLAVDWKELEVREPDWERVKEIFTRLEFHSLAKRLFGEESPPARTRPSFPQLEFELPAERPLYLAAQGEERAPECHLLEKEADWSLFFQSLDKPSALALHWEVDSPDPKKARLLALGFSVRRGEAWYVALAQEGSAGAWWEKLAPLLADPTVEKIGHNMKFFLSVLRWQGKDLSGPFFDTLLAHYVLEPEARHDWESLVAATLGVRITGAESPEKQGLQERARQAGEKLQLLWALRQQLEREIRARKQERVFYEIECPLVPVLVAMEITGVTIDVNALEDYGALLQAELARITEEIWELAGIPFNLNSPKQLGEVLFERLGLEGSGKKTPTGQYATGEAELVKLASRYPIVAKILEYRSLVKLKNTYVDTLPTWIFPQTGRIHCTWNQAVTATGRLQCENPNLQNIPVRTEKGKEIRKAFVPRGPGYVLASADYSQIELRIMAALSGDPGLREAFLSGTDIHRATASRIFGVGVEEVTPAMRRTAKMVNFGIMYGISPFGLAQRLGIAKTEAAEIINQYFNQYPGVRTYIERTLEFCREHGYVETVTGRRRYLPDIGSANQTVRHAAERNAINAPIQGTAADLIKLAMIRVHQGLERQGARTRLILQVHDELLLDVWSEERENLLPWVVKEMREALDLGIPIEVHVGVGRNWLEAGESQQSL</sequence>